<dbReference type="EMBL" id="SRYA01000063">
    <property type="protein sequence ID" value="TGY91279.1"/>
    <property type="molecule type" value="Genomic_DNA"/>
</dbReference>
<dbReference type="Proteomes" id="UP000304953">
    <property type="component" value="Unassembled WGS sequence"/>
</dbReference>
<sequence>MENRETRRYVDVIKLAAGSLQYRNISVKQTFYDAVSQLYWYYKKLGNKEYLKTAILHIQAYLEMGFDYEEAGELFNKILGELETSRELMFPKKFYVSKKIRLNKTQVRSMIKKWPASPRQTMKIDEVISDIMKKISERENGIFHYKCAVTEDLYELVISQQEIFFHDVPRGIFYAFED</sequence>
<comment type="caution">
    <text evidence="1">The sequence shown here is derived from an EMBL/GenBank/DDBJ whole genome shotgun (WGS) entry which is preliminary data.</text>
</comment>
<evidence type="ECO:0000313" key="2">
    <source>
        <dbReference type="Proteomes" id="UP000304953"/>
    </source>
</evidence>
<accession>A0AC61RQ95</accession>
<evidence type="ECO:0000313" key="1">
    <source>
        <dbReference type="EMBL" id="TGY91279.1"/>
    </source>
</evidence>
<reference evidence="1" key="1">
    <citation type="submission" date="2019-04" db="EMBL/GenBank/DDBJ databases">
        <title>Microbes associate with the intestines of laboratory mice.</title>
        <authorList>
            <person name="Navarre W."/>
            <person name="Wong E."/>
            <person name="Huang K."/>
            <person name="Tropini C."/>
            <person name="Ng K."/>
            <person name="Yu B."/>
        </authorList>
    </citation>
    <scope>NUCLEOTIDE SEQUENCE</scope>
    <source>
        <strain evidence="1">NM01_1-7b</strain>
    </source>
</reference>
<protein>
    <submittedName>
        <fullName evidence="1">Uncharacterized protein</fullName>
    </submittedName>
</protein>
<keyword evidence="2" id="KW-1185">Reference proteome</keyword>
<gene>
    <name evidence="1" type="ORF">E5329_21935</name>
</gene>
<proteinExistence type="predicted"/>
<organism evidence="1 2">
    <name type="scientific">Petralouisia muris</name>
    <dbReference type="NCBI Taxonomy" id="3032872"/>
    <lineage>
        <taxon>Bacteria</taxon>
        <taxon>Bacillati</taxon>
        <taxon>Bacillota</taxon>
        <taxon>Clostridia</taxon>
        <taxon>Lachnospirales</taxon>
        <taxon>Lachnospiraceae</taxon>
        <taxon>Petralouisia</taxon>
    </lineage>
</organism>
<name>A0AC61RQ95_9FIRM</name>